<keyword evidence="3" id="KW-0238">DNA-binding</keyword>
<protein>
    <recommendedName>
        <fullName evidence="8">AP2/ERF domain-containing protein</fullName>
    </recommendedName>
</protein>
<dbReference type="EMBL" id="SDMP01000010">
    <property type="protein sequence ID" value="RYR33928.1"/>
    <property type="molecule type" value="Genomic_DNA"/>
</dbReference>
<dbReference type="SUPFAM" id="SSF54171">
    <property type="entry name" value="DNA-binding domain"/>
    <property type="match status" value="1"/>
</dbReference>
<dbReference type="PANTHER" id="PTHR31190">
    <property type="entry name" value="DNA-BINDING DOMAIN"/>
    <property type="match status" value="1"/>
</dbReference>
<evidence type="ECO:0000259" key="8">
    <source>
        <dbReference type="PROSITE" id="PS51032"/>
    </source>
</evidence>
<evidence type="ECO:0000256" key="5">
    <source>
        <dbReference type="ARBA" id="ARBA00023242"/>
    </source>
</evidence>
<evidence type="ECO:0000256" key="3">
    <source>
        <dbReference type="ARBA" id="ARBA00023125"/>
    </source>
</evidence>
<keyword evidence="5" id="KW-0539">Nucleus</keyword>
<gene>
    <name evidence="9" type="ORF">Ahy_A10g048610</name>
</gene>
<dbReference type="Proteomes" id="UP000289738">
    <property type="component" value="Chromosome A10"/>
</dbReference>
<dbReference type="GO" id="GO:0009873">
    <property type="term" value="P:ethylene-activated signaling pathway"/>
    <property type="evidence" value="ECO:0007669"/>
    <property type="project" value="InterPro"/>
</dbReference>
<dbReference type="STRING" id="3818.A0A445B5I1"/>
<dbReference type="Gene3D" id="3.30.730.10">
    <property type="entry name" value="AP2/ERF domain"/>
    <property type="match status" value="1"/>
</dbReference>
<dbReference type="AlphaFoldDB" id="A0A445B5I1"/>
<dbReference type="PANTHER" id="PTHR31190:SF445">
    <property type="entry name" value="ETHYLENE-RESPONSIVE TRANSCRIPTION FACTOR RAP2-6"/>
    <property type="match status" value="1"/>
</dbReference>
<name>A0A445B5I1_ARAHY</name>
<dbReference type="GO" id="GO:0003677">
    <property type="term" value="F:DNA binding"/>
    <property type="evidence" value="ECO:0007669"/>
    <property type="project" value="UniProtKB-KW"/>
</dbReference>
<organism evidence="9 10">
    <name type="scientific">Arachis hypogaea</name>
    <name type="common">Peanut</name>
    <dbReference type="NCBI Taxonomy" id="3818"/>
    <lineage>
        <taxon>Eukaryota</taxon>
        <taxon>Viridiplantae</taxon>
        <taxon>Streptophyta</taxon>
        <taxon>Embryophyta</taxon>
        <taxon>Tracheophyta</taxon>
        <taxon>Spermatophyta</taxon>
        <taxon>Magnoliopsida</taxon>
        <taxon>eudicotyledons</taxon>
        <taxon>Gunneridae</taxon>
        <taxon>Pentapetalae</taxon>
        <taxon>rosids</taxon>
        <taxon>fabids</taxon>
        <taxon>Fabales</taxon>
        <taxon>Fabaceae</taxon>
        <taxon>Papilionoideae</taxon>
        <taxon>50 kb inversion clade</taxon>
        <taxon>dalbergioids sensu lato</taxon>
        <taxon>Dalbergieae</taxon>
        <taxon>Pterocarpus clade</taxon>
        <taxon>Arachis</taxon>
    </lineage>
</organism>
<evidence type="ECO:0000256" key="7">
    <source>
        <dbReference type="SAM" id="MobiDB-lite"/>
    </source>
</evidence>
<evidence type="ECO:0000313" key="9">
    <source>
        <dbReference type="EMBL" id="RYR33928.1"/>
    </source>
</evidence>
<dbReference type="InterPro" id="IPR016177">
    <property type="entry name" value="DNA-bd_dom_sf"/>
</dbReference>
<dbReference type="GO" id="GO:0003700">
    <property type="term" value="F:DNA-binding transcription factor activity"/>
    <property type="evidence" value="ECO:0007669"/>
    <property type="project" value="InterPro"/>
</dbReference>
<comment type="subcellular location">
    <subcellularLocation>
        <location evidence="1">Nucleus</location>
    </subcellularLocation>
</comment>
<dbReference type="PRINTS" id="PR00367">
    <property type="entry name" value="ETHRSPELEMNT"/>
</dbReference>
<dbReference type="InterPro" id="IPR036955">
    <property type="entry name" value="AP2/ERF_dom_sf"/>
</dbReference>
<dbReference type="CDD" id="cd00018">
    <property type="entry name" value="AP2"/>
    <property type="match status" value="1"/>
</dbReference>
<dbReference type="InterPro" id="IPR044808">
    <property type="entry name" value="ERF_plant"/>
</dbReference>
<dbReference type="FunFam" id="3.30.730.10:FF:000001">
    <property type="entry name" value="Ethylene-responsive transcription factor 2"/>
    <property type="match status" value="1"/>
</dbReference>
<dbReference type="Pfam" id="PF00847">
    <property type="entry name" value="AP2"/>
    <property type="match status" value="1"/>
</dbReference>
<keyword evidence="4" id="KW-0804">Transcription</keyword>
<sequence>MCIAKVANPQEKGNKVVEKRELEVDERINNNNSTLSSSMHMIFPGLNREEEMSAMVSALTHVVSGEVPTSAGDDYSLPTSNMAYGSSTFSNYVVGSGSSSIKRTRQQDDISFVDHFSSSHGVTSSSPTTIHTTMNRECSRESGSGSGEVEGENRGRTVYEYRAREENVREEEPRRKYRGVRQRPWGKWAAEIRDPFKAARVWLGTFDTAEAAARAYDQAALRFRGNKAKLNFPENVTLLRHAPPQITASSLVAIPTSTEAIVHSEPLISTTLHGFSFSSSSSAGLYGNFPTMDSTMTVMASSVASHLRHSFLSSTQASPPFLSSSSAFGSTKQLPAAWSSASGNSSSSSG</sequence>
<keyword evidence="10" id="KW-1185">Reference proteome</keyword>
<dbReference type="PROSITE" id="PS51032">
    <property type="entry name" value="AP2_ERF"/>
    <property type="match status" value="1"/>
</dbReference>
<comment type="caution">
    <text evidence="9">The sequence shown here is derived from an EMBL/GenBank/DDBJ whole genome shotgun (WGS) entry which is preliminary data.</text>
</comment>
<accession>A0A445B5I1</accession>
<evidence type="ECO:0000256" key="1">
    <source>
        <dbReference type="ARBA" id="ARBA00004123"/>
    </source>
</evidence>
<dbReference type="SMART" id="SM00380">
    <property type="entry name" value="AP2"/>
    <property type="match status" value="1"/>
</dbReference>
<feature type="domain" description="AP2/ERF" evidence="8">
    <location>
        <begin position="176"/>
        <end position="233"/>
    </location>
</feature>
<evidence type="ECO:0000313" key="10">
    <source>
        <dbReference type="Proteomes" id="UP000289738"/>
    </source>
</evidence>
<reference evidence="9 10" key="1">
    <citation type="submission" date="2019-01" db="EMBL/GenBank/DDBJ databases">
        <title>Sequencing of cultivated peanut Arachis hypogaea provides insights into genome evolution and oil improvement.</title>
        <authorList>
            <person name="Chen X."/>
        </authorList>
    </citation>
    <scope>NUCLEOTIDE SEQUENCE [LARGE SCALE GENOMIC DNA]</scope>
    <source>
        <strain evidence="10">cv. Fuhuasheng</strain>
        <tissue evidence="9">Leaves</tissue>
    </source>
</reference>
<evidence type="ECO:0000256" key="6">
    <source>
        <dbReference type="ARBA" id="ARBA00024343"/>
    </source>
</evidence>
<comment type="similarity">
    <text evidence="6">Belongs to the AP2/ERF transcription factor family. ERF subfamily.</text>
</comment>
<feature type="region of interest" description="Disordered" evidence="7">
    <location>
        <begin position="121"/>
        <end position="154"/>
    </location>
</feature>
<dbReference type="GO" id="GO:0005634">
    <property type="term" value="C:nucleus"/>
    <property type="evidence" value="ECO:0007669"/>
    <property type="project" value="UniProtKB-SubCell"/>
</dbReference>
<evidence type="ECO:0000256" key="4">
    <source>
        <dbReference type="ARBA" id="ARBA00023163"/>
    </source>
</evidence>
<dbReference type="InterPro" id="IPR001471">
    <property type="entry name" value="AP2/ERF_dom"/>
</dbReference>
<proteinExistence type="inferred from homology"/>
<evidence type="ECO:0000256" key="2">
    <source>
        <dbReference type="ARBA" id="ARBA00023015"/>
    </source>
</evidence>
<keyword evidence="2" id="KW-0805">Transcription regulation</keyword>